<dbReference type="GO" id="GO:0005794">
    <property type="term" value="C:Golgi apparatus"/>
    <property type="evidence" value="ECO:0007669"/>
    <property type="project" value="UniProtKB-SubCell"/>
</dbReference>
<comment type="caution">
    <text evidence="7">The sequence shown here is derived from an EMBL/GenBank/DDBJ whole genome shotgun (WGS) entry which is preliminary data.</text>
</comment>
<feature type="compositionally biased region" description="Polar residues" evidence="5">
    <location>
        <begin position="82"/>
        <end position="99"/>
    </location>
</feature>
<evidence type="ECO:0000259" key="6">
    <source>
        <dbReference type="Pfam" id="PF12325"/>
    </source>
</evidence>
<dbReference type="GO" id="GO:0005783">
    <property type="term" value="C:endoplasmic reticulum"/>
    <property type="evidence" value="ECO:0007669"/>
    <property type="project" value="TreeGrafter"/>
</dbReference>
<name>A0A8H7BI24_9FUNG</name>
<dbReference type="Pfam" id="PF12325">
    <property type="entry name" value="TMF_TATA_bd"/>
    <property type="match status" value="1"/>
</dbReference>
<proteinExistence type="predicted"/>
<feature type="coiled-coil region" evidence="4">
    <location>
        <begin position="799"/>
        <end position="910"/>
    </location>
</feature>
<dbReference type="OrthoDB" id="74178at2759"/>
<keyword evidence="3 4" id="KW-0175">Coiled coil</keyword>
<feature type="compositionally biased region" description="Low complexity" evidence="5">
    <location>
        <begin position="129"/>
        <end position="143"/>
    </location>
</feature>
<evidence type="ECO:0000256" key="1">
    <source>
        <dbReference type="ARBA" id="ARBA00004555"/>
    </source>
</evidence>
<organism evidence="7 8">
    <name type="scientific">Apophysomyces ossiformis</name>
    <dbReference type="NCBI Taxonomy" id="679940"/>
    <lineage>
        <taxon>Eukaryota</taxon>
        <taxon>Fungi</taxon>
        <taxon>Fungi incertae sedis</taxon>
        <taxon>Mucoromycota</taxon>
        <taxon>Mucoromycotina</taxon>
        <taxon>Mucoromycetes</taxon>
        <taxon>Mucorales</taxon>
        <taxon>Mucorineae</taxon>
        <taxon>Mucoraceae</taxon>
        <taxon>Apophysomyces</taxon>
    </lineage>
</organism>
<dbReference type="InterPro" id="IPR052602">
    <property type="entry name" value="Growth_transcription_reg"/>
</dbReference>
<dbReference type="EMBL" id="JABAYA010000200">
    <property type="protein sequence ID" value="KAF7722332.1"/>
    <property type="molecule type" value="Genomic_DNA"/>
</dbReference>
<evidence type="ECO:0000256" key="4">
    <source>
        <dbReference type="SAM" id="Coils"/>
    </source>
</evidence>
<dbReference type="PANTHER" id="PTHR46515:SF1">
    <property type="entry name" value="TATA ELEMENT MODULATORY FACTOR"/>
    <property type="match status" value="1"/>
</dbReference>
<dbReference type="InterPro" id="IPR022092">
    <property type="entry name" value="TMF_DNA-bd"/>
</dbReference>
<gene>
    <name evidence="7" type="ORF">EC973_003422</name>
</gene>
<keyword evidence="8" id="KW-1185">Reference proteome</keyword>
<feature type="compositionally biased region" description="Basic and acidic residues" evidence="5">
    <location>
        <begin position="160"/>
        <end position="176"/>
    </location>
</feature>
<dbReference type="Proteomes" id="UP000605846">
    <property type="component" value="Unassembled WGS sequence"/>
</dbReference>
<feature type="domain" description="TATA element modulatory factor 1 TATA binding" evidence="6">
    <location>
        <begin position="793"/>
        <end position="900"/>
    </location>
</feature>
<feature type="compositionally biased region" description="Basic and acidic residues" evidence="5">
    <location>
        <begin position="259"/>
        <end position="278"/>
    </location>
</feature>
<feature type="coiled-coil region" evidence="4">
    <location>
        <begin position="598"/>
        <end position="736"/>
    </location>
</feature>
<dbReference type="PANTHER" id="PTHR46515">
    <property type="entry name" value="TATA ELEMENT MODULATORY FACTOR TMF1"/>
    <property type="match status" value="1"/>
</dbReference>
<dbReference type="InterPro" id="IPR022091">
    <property type="entry name" value="TMF_TATA-bd"/>
</dbReference>
<evidence type="ECO:0000313" key="8">
    <source>
        <dbReference type="Proteomes" id="UP000605846"/>
    </source>
</evidence>
<feature type="coiled-coil region" evidence="4">
    <location>
        <begin position="473"/>
        <end position="554"/>
    </location>
</feature>
<feature type="compositionally biased region" description="Basic and acidic residues" evidence="5">
    <location>
        <begin position="183"/>
        <end position="192"/>
    </location>
</feature>
<dbReference type="Pfam" id="PF12329">
    <property type="entry name" value="TMF_DNA_bd"/>
    <property type="match status" value="1"/>
</dbReference>
<protein>
    <recommendedName>
        <fullName evidence="6">TATA element modulatory factor 1 TATA binding domain-containing protein</fullName>
    </recommendedName>
</protein>
<evidence type="ECO:0000256" key="2">
    <source>
        <dbReference type="ARBA" id="ARBA00023034"/>
    </source>
</evidence>
<keyword evidence="2" id="KW-0333">Golgi apparatus</keyword>
<evidence type="ECO:0000256" key="3">
    <source>
        <dbReference type="ARBA" id="ARBA00023054"/>
    </source>
</evidence>
<comment type="subcellular location">
    <subcellularLocation>
        <location evidence="1">Golgi apparatus</location>
    </subcellularLocation>
</comment>
<evidence type="ECO:0000256" key="5">
    <source>
        <dbReference type="SAM" id="MobiDB-lite"/>
    </source>
</evidence>
<feature type="compositionally biased region" description="Polar residues" evidence="5">
    <location>
        <begin position="144"/>
        <end position="155"/>
    </location>
</feature>
<dbReference type="Gene3D" id="1.10.287.1490">
    <property type="match status" value="1"/>
</dbReference>
<dbReference type="AlphaFoldDB" id="A0A8H7BI24"/>
<evidence type="ECO:0000313" key="7">
    <source>
        <dbReference type="EMBL" id="KAF7722332.1"/>
    </source>
</evidence>
<sequence>MSGFFGSSEPTRWGGLLKQAISNVETTFDTFMEQNANNMNDTSQARDSHADGSSDSTTETETYMDPISGMVTTIQKPKKPNRSLNNAKSTSSLPSQVHAPSSPKPARQSSDLSARLAAVMAEKTRKPPSRSSSVSSRSTEPTSAQKSVVLNSDENPVSPLKDESDAENVPREKGSIDDAIEDKEEKDAEETRIPVQIDTDTMKDTNNDLTSTAEDSNTRQDSEMPSIATNTVKESTDDDEDNGALHVIANEGNSNDNVVEVKEDNITPDTANERKNDQDNALDENNRILQQRENQLLQAMETITKLHDQLHSAQQDAEKYAMESQEARAEIKDLQTQLAKTQQGRQNTLTNSDQRNIKKLENTIEELKQQLVVKEEKIQGLMQEGEKLSKNELKHNTMIKKLRSEKSEHSKSISELQKKLEKIISDLAEANSKVLKSTEAEKRYQESIKVLSDMTEEQTKHINKLESDVLSLKEKEKQTQIALKAAKDSLEDERNKAKMEFEEAYAAVLEKEVKANDRLHKELTKAKEEAQSMESKLRKEVRDLQIALQTIEERAGTREDTLQQEILELQKRIRMSDVQIEDINHSIEEAASPLLRQIQELQNQHSVAIKNRDLAEQSMITRLQDAENERDKAIRKAEELDSKLAQIITQLETLQLSLGDAQKEKSGLLTQLDTERLAKKDLEEQNEQLRKEKEQRDIEEGKAIEAVKMNYRILLKERMREEKKQWEMKLKAEQANGMKNLEVPPSIAADNNDELGKSGKALHMANDPADNPAISSRSSIDGSHIGITTSSPSAQNVVIERLQANIRQLENQLSFYQTQLQSSSQSRDELSEEMLHMTLEMDKLRNECKAVHELERQHEELNARYQASLELLGERTEQVEELKADVNDVKEMYRNQIVELVQKIDQLSRNR</sequence>
<reference evidence="7" key="1">
    <citation type="submission" date="2020-01" db="EMBL/GenBank/DDBJ databases">
        <title>Genome Sequencing of Three Apophysomyces-Like Fungal Strains Confirms a Novel Fungal Genus in the Mucoromycota with divergent Burkholderia-like Endosymbiotic Bacteria.</title>
        <authorList>
            <person name="Stajich J.E."/>
            <person name="Macias A.M."/>
            <person name="Carter-House D."/>
            <person name="Lovett B."/>
            <person name="Kasson L.R."/>
            <person name="Berry K."/>
            <person name="Grigoriev I."/>
            <person name="Chang Y."/>
            <person name="Spatafora J."/>
            <person name="Kasson M.T."/>
        </authorList>
    </citation>
    <scope>NUCLEOTIDE SEQUENCE</scope>
    <source>
        <strain evidence="7">NRRL A-21654</strain>
    </source>
</reference>
<feature type="coiled-coil region" evidence="4">
    <location>
        <begin position="289"/>
        <end position="433"/>
    </location>
</feature>
<feature type="region of interest" description="Disordered" evidence="5">
    <location>
        <begin position="35"/>
        <end position="282"/>
    </location>
</feature>
<accession>A0A8H7BI24</accession>